<protein>
    <submittedName>
        <fullName evidence="1">Uncharacterized protein</fullName>
    </submittedName>
</protein>
<dbReference type="EMBL" id="GBRH01215622">
    <property type="protein sequence ID" value="JAD82273.1"/>
    <property type="molecule type" value="Transcribed_RNA"/>
</dbReference>
<name>A0A0A9D6E5_ARUDO</name>
<organism evidence="1">
    <name type="scientific">Arundo donax</name>
    <name type="common">Giant reed</name>
    <name type="synonym">Donax arundinaceus</name>
    <dbReference type="NCBI Taxonomy" id="35708"/>
    <lineage>
        <taxon>Eukaryota</taxon>
        <taxon>Viridiplantae</taxon>
        <taxon>Streptophyta</taxon>
        <taxon>Embryophyta</taxon>
        <taxon>Tracheophyta</taxon>
        <taxon>Spermatophyta</taxon>
        <taxon>Magnoliopsida</taxon>
        <taxon>Liliopsida</taxon>
        <taxon>Poales</taxon>
        <taxon>Poaceae</taxon>
        <taxon>PACMAD clade</taxon>
        <taxon>Arundinoideae</taxon>
        <taxon>Arundineae</taxon>
        <taxon>Arundo</taxon>
    </lineage>
</organism>
<dbReference type="AlphaFoldDB" id="A0A0A9D6E5"/>
<reference evidence="1" key="1">
    <citation type="submission" date="2014-09" db="EMBL/GenBank/DDBJ databases">
        <authorList>
            <person name="Magalhaes I.L.F."/>
            <person name="Oliveira U."/>
            <person name="Santos F.R."/>
            <person name="Vidigal T.H.D.A."/>
            <person name="Brescovit A.D."/>
            <person name="Santos A.J."/>
        </authorList>
    </citation>
    <scope>NUCLEOTIDE SEQUENCE</scope>
    <source>
        <tissue evidence="1">Shoot tissue taken approximately 20 cm above the soil surface</tissue>
    </source>
</reference>
<sequence>MTTRTVVPLISPNPHVPRHPSVAARRHPSCPTSSSSMPFCKRQSWHSAIFRCLVIRGSCEGRRGCSCCAHRRQVVRYASCTPTTSPMCRSSCSVGDRWTGCRSLSSSISLLTSSV</sequence>
<reference evidence="1" key="2">
    <citation type="journal article" date="2015" name="Data Brief">
        <title>Shoot transcriptome of the giant reed, Arundo donax.</title>
        <authorList>
            <person name="Barrero R.A."/>
            <person name="Guerrero F.D."/>
            <person name="Moolhuijzen P."/>
            <person name="Goolsby J.A."/>
            <person name="Tidwell J."/>
            <person name="Bellgard S.E."/>
            <person name="Bellgard M.I."/>
        </authorList>
    </citation>
    <scope>NUCLEOTIDE SEQUENCE</scope>
    <source>
        <tissue evidence="1">Shoot tissue taken approximately 20 cm above the soil surface</tissue>
    </source>
</reference>
<accession>A0A0A9D6E5</accession>
<proteinExistence type="predicted"/>
<evidence type="ECO:0000313" key="1">
    <source>
        <dbReference type="EMBL" id="JAD82273.1"/>
    </source>
</evidence>